<evidence type="ECO:0000313" key="6">
    <source>
        <dbReference type="Proteomes" id="UP001419268"/>
    </source>
</evidence>
<dbReference type="InterPro" id="IPR011684">
    <property type="entry name" value="NAB"/>
</dbReference>
<organism evidence="5 6">
    <name type="scientific">Stephania cephalantha</name>
    <dbReference type="NCBI Taxonomy" id="152367"/>
    <lineage>
        <taxon>Eukaryota</taxon>
        <taxon>Viridiplantae</taxon>
        <taxon>Streptophyta</taxon>
        <taxon>Embryophyta</taxon>
        <taxon>Tracheophyta</taxon>
        <taxon>Spermatophyta</taxon>
        <taxon>Magnoliopsida</taxon>
        <taxon>Ranunculales</taxon>
        <taxon>Menispermaceae</taxon>
        <taxon>Menispermoideae</taxon>
        <taxon>Cissampelideae</taxon>
        <taxon>Stephania</taxon>
    </lineage>
</organism>
<feature type="coiled-coil region" evidence="3">
    <location>
        <begin position="600"/>
        <end position="799"/>
    </location>
</feature>
<dbReference type="InterPro" id="IPR051861">
    <property type="entry name" value="NET_actin-binding_domain"/>
</dbReference>
<dbReference type="PANTHER" id="PTHR32258">
    <property type="entry name" value="PROTEIN NETWORKED 4A"/>
    <property type="match status" value="1"/>
</dbReference>
<evidence type="ECO:0000313" key="5">
    <source>
        <dbReference type="EMBL" id="KAK9139976.1"/>
    </source>
</evidence>
<dbReference type="PROSITE" id="PS51774">
    <property type="entry name" value="NAB"/>
    <property type="match status" value="1"/>
</dbReference>
<feature type="coiled-coil region" evidence="3">
    <location>
        <begin position="272"/>
        <end position="408"/>
    </location>
</feature>
<dbReference type="EMBL" id="JBBNAG010000004">
    <property type="protein sequence ID" value="KAK9139976.1"/>
    <property type="molecule type" value="Genomic_DNA"/>
</dbReference>
<evidence type="ECO:0000256" key="2">
    <source>
        <dbReference type="ARBA" id="ARBA00038006"/>
    </source>
</evidence>
<dbReference type="Proteomes" id="UP001419268">
    <property type="component" value="Unassembled WGS sequence"/>
</dbReference>
<gene>
    <name evidence="5" type="ORF">Scep_009657</name>
</gene>
<comment type="caution">
    <text evidence="5">The sequence shown here is derived from an EMBL/GenBank/DDBJ whole genome shotgun (WGS) entry which is preliminary data.</text>
</comment>
<sequence length="1496" mass="171911">METSRDVETRRLYSWWWENHVSPKNSKWLQENLADIDAKVKSMLKLIEEDGDSFARRAEMYYKKRPELIKLVGEFYQAYRALAGRYDHATGALRHAHRTMAEAFPNEVSSMLADDSLTNFSAEVVQPTAEMPHRSQSLFDSNTLHKDASAFSSLQSHSTRGIGINSHEFDFEKGRKGLKQLYELLDSGENAQHHVQFAPHHVKLETWNELKDQLQMVEDTKPSLRDTLSQDNLKFCIPLESENAHKVETNVLTSDVDKEVGQHQHRQSLEWISNLETELSDAQETVKGLKEKAWEAKTVVQLLQQDISKLKEEKEDIAFHHRQSLDTISSLENEVSQAQEEARRLSCVIVMEVAKLNSAEEQYLSLRTKNESLQNELDALAQTMVLQTEELLEKHEEVERLRIGLEEEHMQFMQAQTALQALALQKMHSESQQEQRASALQNPDGLQRLKEIERHCQVLEEEIQKVEEENNSLKEQNSSCTMLLKSLDDEVASLNETKLKLEKEIESHIILRDNLQQDMCHIKEELDQMNGRHEIVIKQVESVGLKPNFLELSVKNLQKENFKLKEICQKNKDDELVLLEVNSKNMEKLSKMGVLLENFLSHVDAKSEELSEKIKALEESYQGLKGEKANLISKKDALASKLELANENAKKVWERNGSLENSLFDANVKLDVLTEKLNCMEESSQTLNNEKHGLLSERDGLISELESIQQGLADMKALYTELEEKNSVLEKEKESKIHEVEELQMSLDREKQELTNFTQSSESKLAHLDNQIHILQEDCNSSKKTFEEEENNAAKMKLEAFILQSCIVDMGMKNKYLLGECEKHSEVSKSLGRLIPKLEKECLDHQTEVKSLLSQVEKLRLGVHQLSELLSVDPVHRCEETVQEDETLLQLIIQKIKEMETSTWNSECENLQLMLENSIFLSLLGELRVYAAHLESQNSASHHELKARNDELLTLQCEKHGMLETNEQLMSILNKLHEVIEGHKAREDCLSSELLRKEDEVDTREAEALTFFGEYEYATINNLLLEQKMHELIEACDTLEAENTATTVDNKLLKVVQHDLERRNKELKSKFPPYLPLIVSLQDKVTSFESSLFSKRKLHEDDFHPKEVDELTRFVLDACCDEQSDELFLAVENGVSNLKGLHTKIEAIEKAVFEMKKLLMLEVVDANVKLEFAMEEIEELSTKSWPTQATPVTSTTNFVEQLKDDSDNATNLLDQPKDAPEISNTLDGIFVKDIQLDQVSRCSSYDCSFDPRIMSRIGVEEPKVESWAEDFEHHDEALKPYSEDTASYLEINAVLPMPDNECFSLEFQAEKEVSVDKTEVAKGVISENPEENKILERLDSDSQKLMGLETTFLDLKKKAEQREKVSKKSKTFDYSSLKWQLKDIEEAIKQLRDVNAILMKDAKAENAVSSQESRKVRRRSVSVQAQRWSEKIGQVQLDLKRIQFLLLKLDDESRGKVSGVSERRVLLRDYLYGDRQRVHRKKAKFFACVAPSDQSD</sequence>
<dbReference type="GO" id="GO:0051015">
    <property type="term" value="F:actin filament binding"/>
    <property type="evidence" value="ECO:0007669"/>
    <property type="project" value="TreeGrafter"/>
</dbReference>
<dbReference type="PANTHER" id="PTHR32258:SF6">
    <property type="entry name" value="PROTEIN NETWORKED 1A"/>
    <property type="match status" value="1"/>
</dbReference>
<keyword evidence="1 3" id="KW-0175">Coiled coil</keyword>
<feature type="coiled-coil region" evidence="3">
    <location>
        <begin position="449"/>
        <end position="518"/>
    </location>
</feature>
<comment type="similarity">
    <text evidence="2">Belongs to the NET family.</text>
</comment>
<evidence type="ECO:0000256" key="1">
    <source>
        <dbReference type="ARBA" id="ARBA00023054"/>
    </source>
</evidence>
<feature type="domain" description="NAB" evidence="4">
    <location>
        <begin position="13"/>
        <end position="93"/>
    </location>
</feature>
<protein>
    <recommendedName>
        <fullName evidence="4">NAB domain-containing protein</fullName>
    </recommendedName>
</protein>
<keyword evidence="6" id="KW-1185">Reference proteome</keyword>
<reference evidence="5 6" key="1">
    <citation type="submission" date="2024-01" db="EMBL/GenBank/DDBJ databases">
        <title>Genome assemblies of Stephania.</title>
        <authorList>
            <person name="Yang L."/>
        </authorList>
    </citation>
    <scope>NUCLEOTIDE SEQUENCE [LARGE SCALE GENOMIC DNA]</scope>
    <source>
        <strain evidence="5">JXDWG</strain>
        <tissue evidence="5">Leaf</tissue>
    </source>
</reference>
<evidence type="ECO:0000256" key="3">
    <source>
        <dbReference type="SAM" id="Coils"/>
    </source>
</evidence>
<proteinExistence type="inferred from homology"/>
<dbReference type="GO" id="GO:0005886">
    <property type="term" value="C:plasma membrane"/>
    <property type="evidence" value="ECO:0007669"/>
    <property type="project" value="TreeGrafter"/>
</dbReference>
<feature type="coiled-coil region" evidence="3">
    <location>
        <begin position="1374"/>
        <end position="1401"/>
    </location>
</feature>
<evidence type="ECO:0000259" key="4">
    <source>
        <dbReference type="PROSITE" id="PS51774"/>
    </source>
</evidence>
<name>A0AAP0PGG9_9MAGN</name>
<dbReference type="Pfam" id="PF07765">
    <property type="entry name" value="KIP1"/>
    <property type="match status" value="1"/>
</dbReference>
<accession>A0AAP0PGG9</accession>